<dbReference type="EC" id="1.3.8.1" evidence="9"/>
<comment type="similarity">
    <text evidence="2">Belongs to the acyl-CoA dehydrogenase family.</text>
</comment>
<dbReference type="GO" id="GO:0070991">
    <property type="term" value="F:medium-chain fatty acyl-CoA dehydrogenase activity"/>
    <property type="evidence" value="ECO:0007669"/>
    <property type="project" value="TreeGrafter"/>
</dbReference>
<keyword evidence="4" id="KW-0274">FAD</keyword>
<dbReference type="InterPro" id="IPR036250">
    <property type="entry name" value="AcylCo_DH-like_C"/>
</dbReference>
<dbReference type="PANTHER" id="PTHR48083:SF2">
    <property type="entry name" value="MEDIUM-CHAIN SPECIFIC ACYL-COA DEHYDROGENASE, MITOCHONDRIAL"/>
    <property type="match status" value="1"/>
</dbReference>
<evidence type="ECO:0000313" key="9">
    <source>
        <dbReference type="EMBL" id="GAP38119.1"/>
    </source>
</evidence>
<dbReference type="Pfam" id="PF00441">
    <property type="entry name" value="Acyl-CoA_dh_1"/>
    <property type="match status" value="1"/>
</dbReference>
<dbReference type="OrthoDB" id="9770681at2"/>
<dbReference type="InterPro" id="IPR037069">
    <property type="entry name" value="AcylCoA_DH/ox_N_sf"/>
</dbReference>
<keyword evidence="5 9" id="KW-0560">Oxidoreductase</keyword>
<dbReference type="Gene3D" id="2.40.110.10">
    <property type="entry name" value="Butyryl-CoA Dehydrogenase, subunit A, domain 2"/>
    <property type="match status" value="1"/>
</dbReference>
<dbReference type="PIRSF" id="PIRSF016578">
    <property type="entry name" value="HsaA"/>
    <property type="match status" value="1"/>
</dbReference>
<dbReference type="Proteomes" id="UP000037660">
    <property type="component" value="Unassembled WGS sequence"/>
</dbReference>
<dbReference type="STRING" id="1547922.ISF6_4313"/>
<accession>A0A0K8P6F7</accession>
<sequence>MDFNLPPDAAEMQQATRAVVERLLKLEPAYHATGVVPDEVETALREMGFYGMSIPEAYGGTPLDRITSTAIQLELARLPPQFWPFVRSALGPGVHIIVDEGSEEIKKTWLPGIAAGTSRNCIAITEPHAGSDAAKMATTAVRDGDHYVLNGSKTFISNANHAHSITVLASTDRSKGKHGISAFLLDTTTPGFKVDRAMTTMGWMDDSLCEISFTDCRIPASHLLGEEGRGLRYAMTGMNEGRLNVGCQALGPATIALEQAIEHAKTRVTFGQALGEHQAIQHMLADMAMDLHAARMVLWEAVWRAERGEDARLKASMVKVICTEAACRVADKALQIFGGSGYCRGTIAERVYRDLRVLRIYEGASEIHRNMIAKLLLA</sequence>
<dbReference type="SUPFAM" id="SSF47203">
    <property type="entry name" value="Acyl-CoA dehydrogenase C-terminal domain-like"/>
    <property type="match status" value="1"/>
</dbReference>
<dbReference type="SUPFAM" id="SSF56645">
    <property type="entry name" value="Acyl-CoA dehydrogenase NM domain-like"/>
    <property type="match status" value="1"/>
</dbReference>
<dbReference type="FunFam" id="1.20.140.10:FF:000001">
    <property type="entry name" value="Acyl-CoA dehydrogenase"/>
    <property type="match status" value="1"/>
</dbReference>
<dbReference type="InterPro" id="IPR006091">
    <property type="entry name" value="Acyl-CoA_Oxase/DH_mid-dom"/>
</dbReference>
<dbReference type="Gene3D" id="1.10.540.10">
    <property type="entry name" value="Acyl-CoA dehydrogenase/oxidase, N-terminal domain"/>
    <property type="match status" value="1"/>
</dbReference>
<dbReference type="FunFam" id="2.40.110.10:FF:000002">
    <property type="entry name" value="Acyl-CoA dehydrogenase fadE12"/>
    <property type="match status" value="1"/>
</dbReference>
<reference evidence="10" key="1">
    <citation type="submission" date="2015-07" db="EMBL/GenBank/DDBJ databases">
        <title>Discovery of a poly(ethylene terephthalate assimilation.</title>
        <authorList>
            <person name="Yoshida S."/>
            <person name="Hiraga K."/>
            <person name="Takehana T."/>
            <person name="Taniguchi I."/>
            <person name="Yamaji H."/>
            <person name="Maeda Y."/>
            <person name="Toyohara K."/>
            <person name="Miyamoto K."/>
            <person name="Kimura Y."/>
            <person name="Oda K."/>
        </authorList>
    </citation>
    <scope>NUCLEOTIDE SEQUENCE [LARGE SCALE GENOMIC DNA]</scope>
    <source>
        <strain evidence="10">NBRC 110686 / TISTR 2288 / 201-F6</strain>
    </source>
</reference>
<dbReference type="InterPro" id="IPR013786">
    <property type="entry name" value="AcylCoA_DH/ox_N"/>
</dbReference>
<dbReference type="InterPro" id="IPR009100">
    <property type="entry name" value="AcylCoA_DH/oxidase_NM_dom_sf"/>
</dbReference>
<dbReference type="InterPro" id="IPR046373">
    <property type="entry name" value="Acyl-CoA_Oxase/DH_mid-dom_sf"/>
</dbReference>
<dbReference type="GO" id="GO:0051793">
    <property type="term" value="P:medium-chain fatty acid catabolic process"/>
    <property type="evidence" value="ECO:0007669"/>
    <property type="project" value="TreeGrafter"/>
</dbReference>
<dbReference type="GO" id="GO:0005737">
    <property type="term" value="C:cytoplasm"/>
    <property type="evidence" value="ECO:0007669"/>
    <property type="project" value="TreeGrafter"/>
</dbReference>
<evidence type="ECO:0000313" key="10">
    <source>
        <dbReference type="Proteomes" id="UP000037660"/>
    </source>
</evidence>
<dbReference type="AlphaFoldDB" id="A0A0K8P6F7"/>
<evidence type="ECO:0000259" key="6">
    <source>
        <dbReference type="Pfam" id="PF00441"/>
    </source>
</evidence>
<evidence type="ECO:0000259" key="8">
    <source>
        <dbReference type="Pfam" id="PF02771"/>
    </source>
</evidence>
<evidence type="ECO:0000256" key="1">
    <source>
        <dbReference type="ARBA" id="ARBA00001974"/>
    </source>
</evidence>
<comment type="caution">
    <text evidence="9">The sequence shown here is derived from an EMBL/GenBank/DDBJ whole genome shotgun (WGS) entry which is preliminary data.</text>
</comment>
<reference evidence="9 10" key="2">
    <citation type="journal article" date="2016" name="Science">
        <title>A bacterium that degrades and assimilates poly(ethylene terephthalate).</title>
        <authorList>
            <person name="Yoshida S."/>
            <person name="Hiraga K."/>
            <person name="Takehana T."/>
            <person name="Taniguchi I."/>
            <person name="Yamaji H."/>
            <person name="Maeda Y."/>
            <person name="Toyohara K."/>
            <person name="Miyamoto K."/>
            <person name="Kimura Y."/>
            <person name="Oda K."/>
        </authorList>
    </citation>
    <scope>NUCLEOTIDE SEQUENCE [LARGE SCALE GENOMIC DNA]</scope>
    <source>
        <strain evidence="10">NBRC 110686 / TISTR 2288 / 201-F6</strain>
    </source>
</reference>
<protein>
    <submittedName>
        <fullName evidence="9">Butyryl-CoA dehydrogenase</fullName>
        <ecNumber evidence="9">1.3.8.1</ecNumber>
    </submittedName>
</protein>
<dbReference type="RefSeq" id="WP_054022012.1">
    <property type="nucleotide sequence ID" value="NZ_BBYR01000066.1"/>
</dbReference>
<evidence type="ECO:0000256" key="4">
    <source>
        <dbReference type="ARBA" id="ARBA00022827"/>
    </source>
</evidence>
<dbReference type="Gene3D" id="1.20.140.10">
    <property type="entry name" value="Butyryl-CoA Dehydrogenase, subunit A, domain 3"/>
    <property type="match status" value="1"/>
</dbReference>
<proteinExistence type="inferred from homology"/>
<evidence type="ECO:0000256" key="3">
    <source>
        <dbReference type="ARBA" id="ARBA00022630"/>
    </source>
</evidence>
<feature type="domain" description="Acyl-CoA dehydrogenase/oxidase N-terminal" evidence="8">
    <location>
        <begin position="8"/>
        <end position="116"/>
    </location>
</feature>
<evidence type="ECO:0000256" key="5">
    <source>
        <dbReference type="ARBA" id="ARBA00023002"/>
    </source>
</evidence>
<dbReference type="GO" id="GO:0050660">
    <property type="term" value="F:flavin adenine dinucleotide binding"/>
    <property type="evidence" value="ECO:0007669"/>
    <property type="project" value="InterPro"/>
</dbReference>
<dbReference type="Pfam" id="PF02771">
    <property type="entry name" value="Acyl-CoA_dh_N"/>
    <property type="match status" value="1"/>
</dbReference>
<dbReference type="GO" id="GO:0016937">
    <property type="term" value="F:short-chain fatty acyl-CoA dehydrogenase activity"/>
    <property type="evidence" value="ECO:0007669"/>
    <property type="project" value="UniProtKB-EC"/>
</dbReference>
<keyword evidence="3" id="KW-0285">Flavoprotein</keyword>
<dbReference type="EMBL" id="BBYR01000066">
    <property type="protein sequence ID" value="GAP38119.1"/>
    <property type="molecule type" value="Genomic_DNA"/>
</dbReference>
<dbReference type="InterPro" id="IPR009075">
    <property type="entry name" value="AcylCo_DH/oxidase_C"/>
</dbReference>
<name>A0A0K8P6F7_PISS1</name>
<feature type="domain" description="Acyl-CoA dehydrogenase/oxidase C-terminal" evidence="6">
    <location>
        <begin position="228"/>
        <end position="376"/>
    </location>
</feature>
<gene>
    <name evidence="9" type="ORF">ISF6_4313</name>
</gene>
<keyword evidence="10" id="KW-1185">Reference proteome</keyword>
<feature type="domain" description="Acyl-CoA oxidase/dehydrogenase middle" evidence="7">
    <location>
        <begin position="121"/>
        <end position="216"/>
    </location>
</feature>
<dbReference type="Pfam" id="PF02770">
    <property type="entry name" value="Acyl-CoA_dh_M"/>
    <property type="match status" value="1"/>
</dbReference>
<dbReference type="PANTHER" id="PTHR48083">
    <property type="entry name" value="MEDIUM-CHAIN SPECIFIC ACYL-COA DEHYDROGENASE, MITOCHONDRIAL-RELATED"/>
    <property type="match status" value="1"/>
</dbReference>
<dbReference type="InterPro" id="IPR050741">
    <property type="entry name" value="Acyl-CoA_dehydrogenase"/>
</dbReference>
<evidence type="ECO:0000259" key="7">
    <source>
        <dbReference type="Pfam" id="PF02770"/>
    </source>
</evidence>
<comment type="cofactor">
    <cofactor evidence="1">
        <name>FAD</name>
        <dbReference type="ChEBI" id="CHEBI:57692"/>
    </cofactor>
</comment>
<organism evidence="9 10">
    <name type="scientific">Piscinibacter sakaiensis</name>
    <name type="common">Ideonella sakaiensis</name>
    <dbReference type="NCBI Taxonomy" id="1547922"/>
    <lineage>
        <taxon>Bacteria</taxon>
        <taxon>Pseudomonadati</taxon>
        <taxon>Pseudomonadota</taxon>
        <taxon>Betaproteobacteria</taxon>
        <taxon>Burkholderiales</taxon>
        <taxon>Sphaerotilaceae</taxon>
        <taxon>Piscinibacter</taxon>
    </lineage>
</organism>
<evidence type="ECO:0000256" key="2">
    <source>
        <dbReference type="ARBA" id="ARBA00009347"/>
    </source>
</evidence>